<comment type="subunit">
    <text evidence="4">Homotrimer.</text>
</comment>
<dbReference type="FunFam" id="2.40.30.20:FF:000003">
    <property type="entry name" value="Riboflavin synthase, alpha subunit"/>
    <property type="match status" value="1"/>
</dbReference>
<dbReference type="EMBL" id="QUQO01000001">
    <property type="protein sequence ID" value="RFB05652.1"/>
    <property type="molecule type" value="Genomic_DNA"/>
</dbReference>
<evidence type="ECO:0000256" key="4">
    <source>
        <dbReference type="ARBA" id="ARBA00011233"/>
    </source>
</evidence>
<dbReference type="EC" id="2.5.1.9" evidence="5 10"/>
<keyword evidence="14" id="KW-1185">Reference proteome</keyword>
<evidence type="ECO:0000256" key="7">
    <source>
        <dbReference type="ARBA" id="ARBA00022619"/>
    </source>
</evidence>
<dbReference type="GO" id="GO:0009231">
    <property type="term" value="P:riboflavin biosynthetic process"/>
    <property type="evidence" value="ECO:0007669"/>
    <property type="project" value="UniProtKB-KW"/>
</dbReference>
<proteinExistence type="predicted"/>
<keyword evidence="8 13" id="KW-0808">Transferase</keyword>
<dbReference type="InParanoid" id="A0A371RJM1"/>
<dbReference type="RefSeq" id="WP_116392285.1">
    <property type="nucleotide sequence ID" value="NZ_QUQO01000001.1"/>
</dbReference>
<evidence type="ECO:0000313" key="14">
    <source>
        <dbReference type="Proteomes" id="UP000264589"/>
    </source>
</evidence>
<organism evidence="13 14">
    <name type="scientific">Parvularcula marina</name>
    <dbReference type="NCBI Taxonomy" id="2292771"/>
    <lineage>
        <taxon>Bacteria</taxon>
        <taxon>Pseudomonadati</taxon>
        <taxon>Pseudomonadota</taxon>
        <taxon>Alphaproteobacteria</taxon>
        <taxon>Parvularculales</taxon>
        <taxon>Parvularculaceae</taxon>
        <taxon>Parvularcula</taxon>
    </lineage>
</organism>
<feature type="domain" description="Lumazine-binding" evidence="12">
    <location>
        <begin position="97"/>
        <end position="193"/>
    </location>
</feature>
<dbReference type="Pfam" id="PF00677">
    <property type="entry name" value="Lum_binding"/>
    <property type="match status" value="2"/>
</dbReference>
<dbReference type="PANTHER" id="PTHR21098:SF0">
    <property type="entry name" value="RIBOFLAVIN SYNTHASE"/>
    <property type="match status" value="1"/>
</dbReference>
<evidence type="ECO:0000256" key="11">
    <source>
        <dbReference type="PROSITE-ProRule" id="PRU00524"/>
    </source>
</evidence>
<comment type="catalytic activity">
    <reaction evidence="1">
        <text>2 6,7-dimethyl-8-(1-D-ribityl)lumazine + H(+) = 5-amino-6-(D-ribitylamino)uracil + riboflavin</text>
        <dbReference type="Rhea" id="RHEA:20772"/>
        <dbReference type="ChEBI" id="CHEBI:15378"/>
        <dbReference type="ChEBI" id="CHEBI:15934"/>
        <dbReference type="ChEBI" id="CHEBI:57986"/>
        <dbReference type="ChEBI" id="CHEBI:58201"/>
        <dbReference type="EC" id="2.5.1.9"/>
    </reaction>
</comment>
<dbReference type="InterPro" id="IPR017938">
    <property type="entry name" value="Riboflavin_synthase-like_b-brl"/>
</dbReference>
<feature type="repeat" description="Lumazine-binding" evidence="11">
    <location>
        <begin position="1"/>
        <end position="96"/>
    </location>
</feature>
<evidence type="ECO:0000313" key="13">
    <source>
        <dbReference type="EMBL" id="RFB05652.1"/>
    </source>
</evidence>
<dbReference type="NCBIfam" id="NF006767">
    <property type="entry name" value="PRK09289.1"/>
    <property type="match status" value="1"/>
</dbReference>
<evidence type="ECO:0000256" key="8">
    <source>
        <dbReference type="ARBA" id="ARBA00022679"/>
    </source>
</evidence>
<dbReference type="GO" id="GO:0004746">
    <property type="term" value="F:riboflavin synthase activity"/>
    <property type="evidence" value="ECO:0007669"/>
    <property type="project" value="UniProtKB-UniRule"/>
</dbReference>
<gene>
    <name evidence="13" type="ORF">DX908_10480</name>
</gene>
<comment type="pathway">
    <text evidence="3">Cofactor biosynthesis; riboflavin biosynthesis; riboflavin from 2-hydroxy-3-oxobutyl phosphate and 5-amino-6-(D-ribitylamino)uracil: step 2/2.</text>
</comment>
<keyword evidence="7" id="KW-0686">Riboflavin biosynthesis</keyword>
<reference evidence="13 14" key="1">
    <citation type="submission" date="2018-08" db="EMBL/GenBank/DDBJ databases">
        <title>Parvularcula sp. SM1705, isolated from surface water of the South Sea China.</title>
        <authorList>
            <person name="Sun L."/>
        </authorList>
    </citation>
    <scope>NUCLEOTIDE SEQUENCE [LARGE SCALE GENOMIC DNA]</scope>
    <source>
        <strain evidence="13 14">SM1705</strain>
    </source>
</reference>
<comment type="caution">
    <text evidence="13">The sequence shown here is derived from an EMBL/GenBank/DDBJ whole genome shotgun (WGS) entry which is preliminary data.</text>
</comment>
<evidence type="ECO:0000256" key="3">
    <source>
        <dbReference type="ARBA" id="ARBA00004887"/>
    </source>
</evidence>
<dbReference type="NCBIfam" id="TIGR00187">
    <property type="entry name" value="ribE"/>
    <property type="match status" value="1"/>
</dbReference>
<evidence type="ECO:0000259" key="12">
    <source>
        <dbReference type="PROSITE" id="PS51177"/>
    </source>
</evidence>
<name>A0A371RJM1_9PROT</name>
<dbReference type="CDD" id="cd00402">
    <property type="entry name" value="Riboflavin_synthase_like"/>
    <property type="match status" value="1"/>
</dbReference>
<evidence type="ECO:0000256" key="10">
    <source>
        <dbReference type="NCBIfam" id="TIGR00187"/>
    </source>
</evidence>
<keyword evidence="9" id="KW-0677">Repeat</keyword>
<dbReference type="Gene3D" id="2.40.30.20">
    <property type="match status" value="2"/>
</dbReference>
<dbReference type="PIRSF" id="PIRSF000498">
    <property type="entry name" value="Riboflavin_syn_A"/>
    <property type="match status" value="1"/>
</dbReference>
<evidence type="ECO:0000256" key="9">
    <source>
        <dbReference type="ARBA" id="ARBA00022737"/>
    </source>
</evidence>
<feature type="repeat" description="Lumazine-binding" evidence="11">
    <location>
        <begin position="97"/>
        <end position="193"/>
    </location>
</feature>
<dbReference type="FunFam" id="2.40.30.20:FF:000004">
    <property type="entry name" value="Riboflavin synthase, alpha subunit"/>
    <property type="match status" value="1"/>
</dbReference>
<dbReference type="InterPro" id="IPR023366">
    <property type="entry name" value="ATP_synth_asu-like_sf"/>
</dbReference>
<evidence type="ECO:0000256" key="2">
    <source>
        <dbReference type="ARBA" id="ARBA00002803"/>
    </source>
</evidence>
<dbReference type="InterPro" id="IPR026017">
    <property type="entry name" value="Lumazine-bd_dom"/>
</dbReference>
<dbReference type="InterPro" id="IPR001783">
    <property type="entry name" value="Lumazine-bd"/>
</dbReference>
<dbReference type="PROSITE" id="PS51177">
    <property type="entry name" value="LUMAZINE_BIND"/>
    <property type="match status" value="2"/>
</dbReference>
<dbReference type="OrthoDB" id="9788537at2"/>
<evidence type="ECO:0000256" key="6">
    <source>
        <dbReference type="ARBA" id="ARBA00013950"/>
    </source>
</evidence>
<sequence length="199" mass="21823">MFTGLVEEMGTVRRAGPEGDGYILDIAADTVLEDVRFGDSISVEGVCLSVTEFDRTRFKVGLAPETLNRTTLGDLKEGDRVNLERSLLPTTRLGGHYVQGHVDGTGWIREVRPDGDALWVIIDTSPEIMHYIVRKGYISVDGTSLTVVETGTDWFSLTLISHTQPLVTLGTKKPGDRVNLETDIMAKYAEKALAGRIAE</sequence>
<dbReference type="SUPFAM" id="SSF63380">
    <property type="entry name" value="Riboflavin synthase domain-like"/>
    <property type="match status" value="2"/>
</dbReference>
<protein>
    <recommendedName>
        <fullName evidence="6 10">Riboflavin synthase</fullName>
        <ecNumber evidence="5 10">2.5.1.9</ecNumber>
    </recommendedName>
</protein>
<dbReference type="AlphaFoldDB" id="A0A371RJM1"/>
<comment type="function">
    <text evidence="2">Catalyzes the dismutation of two molecules of 6,7-dimethyl-8-ribityllumazine, resulting in the formation of riboflavin and 5-amino-6-(D-ribitylamino)uracil.</text>
</comment>
<accession>A0A371RJM1</accession>
<dbReference type="FunCoup" id="A0A371RJM1">
    <property type="interactions" value="540"/>
</dbReference>
<feature type="domain" description="Lumazine-binding" evidence="12">
    <location>
        <begin position="1"/>
        <end position="96"/>
    </location>
</feature>
<evidence type="ECO:0000256" key="5">
    <source>
        <dbReference type="ARBA" id="ARBA00012827"/>
    </source>
</evidence>
<dbReference type="Proteomes" id="UP000264589">
    <property type="component" value="Unassembled WGS sequence"/>
</dbReference>
<dbReference type="PANTHER" id="PTHR21098">
    <property type="entry name" value="RIBOFLAVIN SYNTHASE ALPHA CHAIN"/>
    <property type="match status" value="1"/>
</dbReference>
<evidence type="ECO:0000256" key="1">
    <source>
        <dbReference type="ARBA" id="ARBA00000968"/>
    </source>
</evidence>